<keyword evidence="4" id="KW-1015">Disulfide bond</keyword>
<organism evidence="8 9">
    <name type="scientific">Rhodoglobus vestalii</name>
    <dbReference type="NCBI Taxonomy" id="193384"/>
    <lineage>
        <taxon>Bacteria</taxon>
        <taxon>Bacillati</taxon>
        <taxon>Actinomycetota</taxon>
        <taxon>Actinomycetes</taxon>
        <taxon>Micrococcales</taxon>
        <taxon>Microbacteriaceae</taxon>
        <taxon>Rhodoglobus</taxon>
    </lineage>
</organism>
<gene>
    <name evidence="8" type="ORF">FB472_2509</name>
</gene>
<feature type="domain" description="Thioredoxin" evidence="7">
    <location>
        <begin position="38"/>
        <end position="221"/>
    </location>
</feature>
<evidence type="ECO:0000256" key="1">
    <source>
        <dbReference type="ARBA" id="ARBA00005791"/>
    </source>
</evidence>
<evidence type="ECO:0000313" key="8">
    <source>
        <dbReference type="EMBL" id="TQO20853.1"/>
    </source>
</evidence>
<keyword evidence="3" id="KW-0560">Oxidoreductase</keyword>
<evidence type="ECO:0000259" key="7">
    <source>
        <dbReference type="PROSITE" id="PS51352"/>
    </source>
</evidence>
<evidence type="ECO:0000256" key="5">
    <source>
        <dbReference type="ARBA" id="ARBA00023284"/>
    </source>
</evidence>
<comment type="similarity">
    <text evidence="1">Belongs to the thioredoxin family. DsbA subfamily.</text>
</comment>
<sequence length="222" mass="23950">MKKALLPIFAAFGLLALVAAFVFVSVSGDSADEDAAAGDASSTGPRASTVATDSHYLDQAGPDAVTVVEFLDFECGACGTFYPYVEELRKYYDGQINYVVRYLPLPIHPNSMTAAVAAEAAAQQGEFEAMYQRLFETQQEWAGSTSPQSDFFRELAVQLELDMTAYDAAITNPETQARVQEDFDAAVALDISGTPTFFVNDEPVDTQRLEDLPDAIDAALTG</sequence>
<keyword evidence="2 6" id="KW-0732">Signal</keyword>
<dbReference type="InterPro" id="IPR036249">
    <property type="entry name" value="Thioredoxin-like_sf"/>
</dbReference>
<dbReference type="PANTHER" id="PTHR13887">
    <property type="entry name" value="GLUTATHIONE S-TRANSFERASE KAPPA"/>
    <property type="match status" value="1"/>
</dbReference>
<dbReference type="InterPro" id="IPR012336">
    <property type="entry name" value="Thioredoxin-like_fold"/>
</dbReference>
<dbReference type="Pfam" id="PF13462">
    <property type="entry name" value="Thioredoxin_4"/>
    <property type="match status" value="1"/>
</dbReference>
<feature type="signal peptide" evidence="6">
    <location>
        <begin position="1"/>
        <end position="31"/>
    </location>
</feature>
<dbReference type="InterPro" id="IPR013766">
    <property type="entry name" value="Thioredoxin_domain"/>
</dbReference>
<comment type="caution">
    <text evidence="8">The sequence shown here is derived from an EMBL/GenBank/DDBJ whole genome shotgun (WGS) entry which is preliminary data.</text>
</comment>
<reference evidence="8 9" key="1">
    <citation type="submission" date="2019-06" db="EMBL/GenBank/DDBJ databases">
        <title>Sequencing the genomes of 1000 actinobacteria strains.</title>
        <authorList>
            <person name="Klenk H.-P."/>
        </authorList>
    </citation>
    <scope>NUCLEOTIDE SEQUENCE [LARGE SCALE GENOMIC DNA]</scope>
    <source>
        <strain evidence="8 9">DSM 21947</strain>
    </source>
</reference>
<dbReference type="GO" id="GO:0016853">
    <property type="term" value="F:isomerase activity"/>
    <property type="evidence" value="ECO:0007669"/>
    <property type="project" value="UniProtKB-KW"/>
</dbReference>
<dbReference type="SUPFAM" id="SSF52833">
    <property type="entry name" value="Thioredoxin-like"/>
    <property type="match status" value="1"/>
</dbReference>
<evidence type="ECO:0000256" key="2">
    <source>
        <dbReference type="ARBA" id="ARBA00022729"/>
    </source>
</evidence>
<dbReference type="AlphaFoldDB" id="A0A8H2K8K1"/>
<dbReference type="GO" id="GO:0016491">
    <property type="term" value="F:oxidoreductase activity"/>
    <property type="evidence" value="ECO:0007669"/>
    <property type="project" value="UniProtKB-KW"/>
</dbReference>
<keyword evidence="5" id="KW-0676">Redox-active center</keyword>
<evidence type="ECO:0000313" key="9">
    <source>
        <dbReference type="Proteomes" id="UP000316560"/>
    </source>
</evidence>
<dbReference type="PANTHER" id="PTHR13887:SF14">
    <property type="entry name" value="DISULFIDE BOND FORMATION PROTEIN D"/>
    <property type="match status" value="1"/>
</dbReference>
<keyword evidence="9" id="KW-1185">Reference proteome</keyword>
<evidence type="ECO:0000256" key="4">
    <source>
        <dbReference type="ARBA" id="ARBA00023157"/>
    </source>
</evidence>
<evidence type="ECO:0000256" key="3">
    <source>
        <dbReference type="ARBA" id="ARBA00023002"/>
    </source>
</evidence>
<name>A0A8H2K8K1_9MICO</name>
<dbReference type="Gene3D" id="3.40.30.10">
    <property type="entry name" value="Glutaredoxin"/>
    <property type="match status" value="1"/>
</dbReference>
<dbReference type="PROSITE" id="PS51352">
    <property type="entry name" value="THIOREDOXIN_2"/>
    <property type="match status" value="1"/>
</dbReference>
<accession>A0A8H2K8K1</accession>
<dbReference type="Proteomes" id="UP000316560">
    <property type="component" value="Unassembled WGS sequence"/>
</dbReference>
<dbReference type="EMBL" id="VFRA01000001">
    <property type="protein sequence ID" value="TQO20853.1"/>
    <property type="molecule type" value="Genomic_DNA"/>
</dbReference>
<evidence type="ECO:0000256" key="6">
    <source>
        <dbReference type="SAM" id="SignalP"/>
    </source>
</evidence>
<proteinExistence type="inferred from homology"/>
<feature type="chain" id="PRO_5034252526" evidence="6">
    <location>
        <begin position="32"/>
        <end position="222"/>
    </location>
</feature>
<dbReference type="RefSeq" id="WP_141991102.1">
    <property type="nucleotide sequence ID" value="NZ_VFRA01000001.1"/>
</dbReference>
<keyword evidence="8" id="KW-0413">Isomerase</keyword>
<protein>
    <submittedName>
        <fullName evidence="8">Protein-disulfide isomerase</fullName>
    </submittedName>
</protein>
<dbReference type="OrthoDB" id="117402at2"/>